<name>A0A2P2DVZ4_9LEPT</name>
<organism evidence="1 2">
    <name type="scientific">Leptospira ryugenii</name>
    <dbReference type="NCBI Taxonomy" id="1917863"/>
    <lineage>
        <taxon>Bacteria</taxon>
        <taxon>Pseudomonadati</taxon>
        <taxon>Spirochaetota</taxon>
        <taxon>Spirochaetia</taxon>
        <taxon>Leptospirales</taxon>
        <taxon>Leptospiraceae</taxon>
        <taxon>Leptospira</taxon>
    </lineage>
</organism>
<gene>
    <name evidence="1" type="ORF">LPTSP4_02770</name>
</gene>
<accession>A0A2P2DVZ4</accession>
<dbReference type="AlphaFoldDB" id="A0A2P2DVZ4"/>
<keyword evidence="2" id="KW-1185">Reference proteome</keyword>
<dbReference type="RefSeq" id="WP_244594246.1">
    <property type="nucleotide sequence ID" value="NZ_BFBB01000002.1"/>
</dbReference>
<evidence type="ECO:0000313" key="2">
    <source>
        <dbReference type="Proteomes" id="UP000245133"/>
    </source>
</evidence>
<comment type="caution">
    <text evidence="1">The sequence shown here is derived from an EMBL/GenBank/DDBJ whole genome shotgun (WGS) entry which is preliminary data.</text>
</comment>
<evidence type="ECO:0000313" key="1">
    <source>
        <dbReference type="EMBL" id="GBF48777.1"/>
    </source>
</evidence>
<protein>
    <submittedName>
        <fullName evidence="1">Uncharacterized protein</fullName>
    </submittedName>
</protein>
<dbReference type="EMBL" id="BFBB01000002">
    <property type="protein sequence ID" value="GBF48777.1"/>
    <property type="molecule type" value="Genomic_DNA"/>
</dbReference>
<sequence>MDFGEWKSLHICILKEDGFAEDELKELYLAWGKELELYKIRLHVSRQTTVERPGFYGWDILAYLRSLSLPSDCDRLVYLKGRKWSDIGFEFFSLGMLWGIGLKLEVQGAVETETRTRGYIKGKYISTLQLLFTSPKSTLIHEGYHLLGCDHQLWMEACYVRIKTLKQAKEENSKSETFFPGLDMRNQPILKRELVDQTFLQP</sequence>
<dbReference type="Proteomes" id="UP000245133">
    <property type="component" value="Unassembled WGS sequence"/>
</dbReference>
<proteinExistence type="predicted"/>
<reference evidence="1 2" key="1">
    <citation type="submission" date="2018-02" db="EMBL/GenBank/DDBJ databases">
        <title>Novel Leptospira species isolated from soil and water in Japan.</title>
        <authorList>
            <person name="Nakao R."/>
            <person name="Masuzawa T."/>
        </authorList>
    </citation>
    <scope>NUCLEOTIDE SEQUENCE [LARGE SCALE GENOMIC DNA]</scope>
    <source>
        <strain evidence="1 2">YH101</strain>
    </source>
</reference>